<dbReference type="InterPro" id="IPR036250">
    <property type="entry name" value="AcylCo_DH-like_C"/>
</dbReference>
<comment type="pathway">
    <text evidence="1">Lipid metabolism.</text>
</comment>
<accession>A0A3P7MZC6</accession>
<proteinExistence type="predicted"/>
<dbReference type="GO" id="GO:0005777">
    <property type="term" value="C:peroxisome"/>
    <property type="evidence" value="ECO:0007669"/>
    <property type="project" value="InterPro"/>
</dbReference>
<dbReference type="InterPro" id="IPR055060">
    <property type="entry name" value="ACOX_C_alpha1"/>
</dbReference>
<dbReference type="GO" id="GO:0005504">
    <property type="term" value="F:fatty acid binding"/>
    <property type="evidence" value="ECO:0007669"/>
    <property type="project" value="TreeGrafter"/>
</dbReference>
<reference evidence="3 4" key="1">
    <citation type="submission" date="2018-11" db="EMBL/GenBank/DDBJ databases">
        <authorList>
            <consortium name="Pathogen Informatics"/>
        </authorList>
    </citation>
    <scope>NUCLEOTIDE SEQUENCE [LARGE SCALE GENOMIC DNA]</scope>
</reference>
<dbReference type="InterPro" id="IPR012258">
    <property type="entry name" value="Acyl-CoA_oxidase"/>
</dbReference>
<dbReference type="GO" id="GO:0016402">
    <property type="term" value="F:pristanoyl-CoA oxidase activity"/>
    <property type="evidence" value="ECO:0007669"/>
    <property type="project" value="TreeGrafter"/>
</dbReference>
<name>A0A3P7MZC6_9BILA</name>
<dbReference type="PANTHER" id="PTHR10909">
    <property type="entry name" value="ELECTRON TRANSPORT OXIDOREDUCTASE"/>
    <property type="match status" value="1"/>
</dbReference>
<dbReference type="GO" id="GO:0055088">
    <property type="term" value="P:lipid homeostasis"/>
    <property type="evidence" value="ECO:0007669"/>
    <property type="project" value="TreeGrafter"/>
</dbReference>
<dbReference type="AlphaFoldDB" id="A0A3P7MZC6"/>
<feature type="domain" description="Acyl-CoA oxidase C-alpha1" evidence="2">
    <location>
        <begin position="34"/>
        <end position="103"/>
    </location>
</feature>
<evidence type="ECO:0000256" key="1">
    <source>
        <dbReference type="ARBA" id="ARBA00005189"/>
    </source>
</evidence>
<dbReference type="PANTHER" id="PTHR10909:SF390">
    <property type="entry name" value="PEROXISOMAL ACYL-COENZYME A OXIDASE 3"/>
    <property type="match status" value="1"/>
</dbReference>
<dbReference type="OrthoDB" id="538336at2759"/>
<dbReference type="GO" id="GO:0033540">
    <property type="term" value="P:fatty acid beta-oxidation using acyl-CoA oxidase"/>
    <property type="evidence" value="ECO:0007669"/>
    <property type="project" value="TreeGrafter"/>
</dbReference>
<gene>
    <name evidence="3" type="ORF">GPUH_LOCUS20093</name>
</gene>
<dbReference type="Gene3D" id="1.20.140.10">
    <property type="entry name" value="Butyryl-CoA Dehydrogenase, subunit A, domain 3"/>
    <property type="match status" value="1"/>
</dbReference>
<evidence type="ECO:0000313" key="3">
    <source>
        <dbReference type="EMBL" id="VDN35294.1"/>
    </source>
</evidence>
<keyword evidence="4" id="KW-1185">Reference proteome</keyword>
<evidence type="ECO:0000259" key="2">
    <source>
        <dbReference type="Pfam" id="PF22924"/>
    </source>
</evidence>
<dbReference type="SUPFAM" id="SSF47203">
    <property type="entry name" value="Acyl-CoA dehydrogenase C-terminal domain-like"/>
    <property type="match status" value="1"/>
</dbReference>
<dbReference type="Proteomes" id="UP000271098">
    <property type="component" value="Unassembled WGS sequence"/>
</dbReference>
<dbReference type="EMBL" id="UYRT01089752">
    <property type="protein sequence ID" value="VDN35294.1"/>
    <property type="molecule type" value="Genomic_DNA"/>
</dbReference>
<protein>
    <recommendedName>
        <fullName evidence="2">Acyl-CoA oxidase C-alpha1 domain-containing protein</fullName>
    </recommendedName>
</protein>
<sequence length="170" mass="18306">MSFGRAAVAGKGAVAAQLAAVIATRYSAQLCATSRELHVLGCAAKVILTETGVNALDEARLACGGHGFLRCSRLNDLRDSFDPSRTFEGDNNILLQQVTNALLSAAEEEKNILKNSPLGSFAFLKCEPAKFTSWKDDPLEGFLFRETTFVASRADKQSVLRFSKCGKGND</sequence>
<dbReference type="Pfam" id="PF22924">
    <property type="entry name" value="ACOX_C_alpha1"/>
    <property type="match status" value="1"/>
</dbReference>
<dbReference type="GO" id="GO:0071949">
    <property type="term" value="F:FAD binding"/>
    <property type="evidence" value="ECO:0007669"/>
    <property type="project" value="InterPro"/>
</dbReference>
<evidence type="ECO:0000313" key="4">
    <source>
        <dbReference type="Proteomes" id="UP000271098"/>
    </source>
</evidence>
<organism evidence="3 4">
    <name type="scientific">Gongylonema pulchrum</name>
    <dbReference type="NCBI Taxonomy" id="637853"/>
    <lineage>
        <taxon>Eukaryota</taxon>
        <taxon>Metazoa</taxon>
        <taxon>Ecdysozoa</taxon>
        <taxon>Nematoda</taxon>
        <taxon>Chromadorea</taxon>
        <taxon>Rhabditida</taxon>
        <taxon>Spirurina</taxon>
        <taxon>Spiruromorpha</taxon>
        <taxon>Spiruroidea</taxon>
        <taxon>Gongylonematidae</taxon>
        <taxon>Gongylonema</taxon>
    </lineage>
</organism>